<name>A0A0N5AG49_9BILA</name>
<dbReference type="AlphaFoldDB" id="A0A0N5AG49"/>
<keyword evidence="2" id="KW-1185">Reference proteome</keyword>
<feature type="transmembrane region" description="Helical" evidence="1">
    <location>
        <begin position="33"/>
        <end position="52"/>
    </location>
</feature>
<sequence length="92" mass="10556">MRYPANAPKPLFPRISYLLEKCNSVRRASFSKIAVSTLLVLITLSIASIVSFQRSCRKKMDYIKAYHAVLLRRNADPLGVQIPFRSPFRKDN</sequence>
<dbReference type="Proteomes" id="UP000046393">
    <property type="component" value="Unplaced"/>
</dbReference>
<evidence type="ECO:0000313" key="3">
    <source>
        <dbReference type="WBParaSite" id="SMUV_0000327901-mRNA-1"/>
    </source>
</evidence>
<protein>
    <submittedName>
        <fullName evidence="3">COX6C domain-containing protein</fullName>
    </submittedName>
</protein>
<organism evidence="2 3">
    <name type="scientific">Syphacia muris</name>
    <dbReference type="NCBI Taxonomy" id="451379"/>
    <lineage>
        <taxon>Eukaryota</taxon>
        <taxon>Metazoa</taxon>
        <taxon>Ecdysozoa</taxon>
        <taxon>Nematoda</taxon>
        <taxon>Chromadorea</taxon>
        <taxon>Rhabditida</taxon>
        <taxon>Spirurina</taxon>
        <taxon>Oxyuridomorpha</taxon>
        <taxon>Oxyuroidea</taxon>
        <taxon>Oxyuridae</taxon>
        <taxon>Syphacia</taxon>
    </lineage>
</organism>
<reference evidence="3" key="1">
    <citation type="submission" date="2017-02" db="UniProtKB">
        <authorList>
            <consortium name="WormBaseParasite"/>
        </authorList>
    </citation>
    <scope>IDENTIFICATION</scope>
</reference>
<evidence type="ECO:0000256" key="1">
    <source>
        <dbReference type="SAM" id="Phobius"/>
    </source>
</evidence>
<dbReference type="WBParaSite" id="SMUV_0000327901-mRNA-1">
    <property type="protein sequence ID" value="SMUV_0000327901-mRNA-1"/>
    <property type="gene ID" value="SMUV_0000327901"/>
</dbReference>
<accession>A0A0N5AG49</accession>
<keyword evidence="1" id="KW-0812">Transmembrane</keyword>
<keyword evidence="1" id="KW-0472">Membrane</keyword>
<keyword evidence="1" id="KW-1133">Transmembrane helix</keyword>
<proteinExistence type="predicted"/>
<evidence type="ECO:0000313" key="2">
    <source>
        <dbReference type="Proteomes" id="UP000046393"/>
    </source>
</evidence>